<dbReference type="Proteomes" id="UP000501690">
    <property type="component" value="Linkage Group LG10"/>
</dbReference>
<accession>A0A4D6NDM7</accession>
<keyword evidence="2" id="KW-1185">Reference proteome</keyword>
<protein>
    <submittedName>
        <fullName evidence="1">Uncharacterized protein</fullName>
    </submittedName>
</protein>
<evidence type="ECO:0000313" key="1">
    <source>
        <dbReference type="EMBL" id="QCE10245.1"/>
    </source>
</evidence>
<reference evidence="1 2" key="1">
    <citation type="submission" date="2019-04" db="EMBL/GenBank/DDBJ databases">
        <title>An improved genome assembly and genetic linkage map for asparagus bean, Vigna unguiculata ssp. sesquipedialis.</title>
        <authorList>
            <person name="Xia Q."/>
            <person name="Zhang R."/>
            <person name="Dong Y."/>
        </authorList>
    </citation>
    <scope>NUCLEOTIDE SEQUENCE [LARGE SCALE GENOMIC DNA]</scope>
    <source>
        <tissue evidence="1">Leaf</tissue>
    </source>
</reference>
<organism evidence="1 2">
    <name type="scientific">Vigna unguiculata</name>
    <name type="common">Cowpea</name>
    <dbReference type="NCBI Taxonomy" id="3917"/>
    <lineage>
        <taxon>Eukaryota</taxon>
        <taxon>Viridiplantae</taxon>
        <taxon>Streptophyta</taxon>
        <taxon>Embryophyta</taxon>
        <taxon>Tracheophyta</taxon>
        <taxon>Spermatophyta</taxon>
        <taxon>Magnoliopsida</taxon>
        <taxon>eudicotyledons</taxon>
        <taxon>Gunneridae</taxon>
        <taxon>Pentapetalae</taxon>
        <taxon>rosids</taxon>
        <taxon>fabids</taxon>
        <taxon>Fabales</taxon>
        <taxon>Fabaceae</taxon>
        <taxon>Papilionoideae</taxon>
        <taxon>50 kb inversion clade</taxon>
        <taxon>NPAAA clade</taxon>
        <taxon>indigoferoid/millettioid clade</taxon>
        <taxon>Phaseoleae</taxon>
        <taxon>Vigna</taxon>
    </lineage>
</organism>
<proteinExistence type="predicted"/>
<name>A0A4D6NDM7_VIGUN</name>
<evidence type="ECO:0000313" key="2">
    <source>
        <dbReference type="Proteomes" id="UP000501690"/>
    </source>
</evidence>
<sequence length="93" mass="10707">MVHFAMVVVYVSSPLAAQRFEQVFLLLLIVATCGRERCRHRWCTRMMARWLWIQRCSYDGGCVKVSLVQVDGGATIEVEMREMEDDSMVAGEF</sequence>
<dbReference type="AlphaFoldDB" id="A0A4D6NDM7"/>
<gene>
    <name evidence="1" type="ORF">DEO72_LG10g1473</name>
</gene>
<dbReference type="EMBL" id="CP039354">
    <property type="protein sequence ID" value="QCE10245.1"/>
    <property type="molecule type" value="Genomic_DNA"/>
</dbReference>